<dbReference type="InterPro" id="IPR027417">
    <property type="entry name" value="P-loop_NTPase"/>
</dbReference>
<accession>A0A8H7BE93</accession>
<dbReference type="Pfam" id="PF09439">
    <property type="entry name" value="SRPRB"/>
    <property type="match status" value="1"/>
</dbReference>
<dbReference type="GO" id="GO:0003700">
    <property type="term" value="F:DNA-binding transcription factor activity"/>
    <property type="evidence" value="ECO:0007669"/>
    <property type="project" value="UniProtKB-UniRule"/>
</dbReference>
<dbReference type="SUPFAM" id="SSF52540">
    <property type="entry name" value="P-loop containing nucleoside triphosphate hydrolases"/>
    <property type="match status" value="1"/>
</dbReference>
<feature type="compositionally biased region" description="Polar residues" evidence="13">
    <location>
        <begin position="109"/>
        <end position="119"/>
    </location>
</feature>
<dbReference type="GO" id="GO:0003677">
    <property type="term" value="F:DNA binding"/>
    <property type="evidence" value="ECO:0007669"/>
    <property type="project" value="UniProtKB-KW"/>
</dbReference>
<feature type="compositionally biased region" description="Low complexity" evidence="13">
    <location>
        <begin position="480"/>
        <end position="499"/>
    </location>
</feature>
<evidence type="ECO:0000256" key="6">
    <source>
        <dbReference type="ARBA" id="ARBA00022824"/>
    </source>
</evidence>
<evidence type="ECO:0000256" key="7">
    <source>
        <dbReference type="ARBA" id="ARBA00022989"/>
    </source>
</evidence>
<evidence type="ECO:0000256" key="12">
    <source>
        <dbReference type="PROSITE-ProRule" id="PRU00850"/>
    </source>
</evidence>
<dbReference type="Proteomes" id="UP000596902">
    <property type="component" value="Unassembled WGS sequence"/>
</dbReference>
<feature type="compositionally biased region" description="Basic and acidic residues" evidence="13">
    <location>
        <begin position="282"/>
        <end position="296"/>
    </location>
</feature>
<evidence type="ECO:0000256" key="2">
    <source>
        <dbReference type="ARBA" id="ARBA00005619"/>
    </source>
</evidence>
<evidence type="ECO:0000256" key="3">
    <source>
        <dbReference type="ARBA" id="ARBA00020256"/>
    </source>
</evidence>
<keyword evidence="6" id="KW-0256">Endoplasmic reticulum</keyword>
<evidence type="ECO:0000313" key="17">
    <source>
        <dbReference type="Proteomes" id="UP000596902"/>
    </source>
</evidence>
<dbReference type="InterPro" id="IPR052605">
    <property type="entry name" value="Fungal_trans_regulator"/>
</dbReference>
<dbReference type="InterPro" id="IPR008967">
    <property type="entry name" value="p53-like_TF_DNA-bd_sf"/>
</dbReference>
<dbReference type="PANTHER" id="PTHR35144">
    <property type="entry name" value="MEIOSIS-SPECIFIC TRANSCRIPTION FACTOR NDT80"/>
    <property type="match status" value="1"/>
</dbReference>
<dbReference type="Gene3D" id="3.40.50.300">
    <property type="entry name" value="P-loop containing nucleotide triphosphate hydrolases"/>
    <property type="match status" value="1"/>
</dbReference>
<evidence type="ECO:0000256" key="14">
    <source>
        <dbReference type="SAM" id="Phobius"/>
    </source>
</evidence>
<feature type="region of interest" description="Disordered" evidence="13">
    <location>
        <begin position="480"/>
        <end position="513"/>
    </location>
</feature>
<evidence type="ECO:0000256" key="1">
    <source>
        <dbReference type="ARBA" id="ARBA00004389"/>
    </source>
</evidence>
<gene>
    <name evidence="16" type="ORF">GT037_000482</name>
</gene>
<evidence type="ECO:0000256" key="13">
    <source>
        <dbReference type="SAM" id="MobiDB-lite"/>
    </source>
</evidence>
<dbReference type="RefSeq" id="XP_038791385.1">
    <property type="nucleotide sequence ID" value="XM_038925529.1"/>
</dbReference>
<dbReference type="GO" id="GO:0051321">
    <property type="term" value="P:meiotic cell cycle"/>
    <property type="evidence" value="ECO:0007669"/>
    <property type="project" value="TreeGrafter"/>
</dbReference>
<keyword evidence="8 12" id="KW-0238">DNA-binding</keyword>
<dbReference type="GeneID" id="62198707"/>
<feature type="compositionally biased region" description="Gly residues" evidence="13">
    <location>
        <begin position="431"/>
        <end position="445"/>
    </location>
</feature>
<keyword evidence="7 14" id="KW-1133">Transmembrane helix</keyword>
<organism evidence="16 17">
    <name type="scientific">Alternaria burnsii</name>
    <dbReference type="NCBI Taxonomy" id="1187904"/>
    <lineage>
        <taxon>Eukaryota</taxon>
        <taxon>Fungi</taxon>
        <taxon>Dikarya</taxon>
        <taxon>Ascomycota</taxon>
        <taxon>Pezizomycotina</taxon>
        <taxon>Dothideomycetes</taxon>
        <taxon>Pleosporomycetidae</taxon>
        <taxon>Pleosporales</taxon>
        <taxon>Pleosporineae</taxon>
        <taxon>Pleosporaceae</taxon>
        <taxon>Alternaria</taxon>
        <taxon>Alternaria sect. Alternaria</taxon>
    </lineage>
</organism>
<dbReference type="InterPro" id="IPR019009">
    <property type="entry name" value="SRP_receptor_beta_su"/>
</dbReference>
<comment type="caution">
    <text evidence="16">The sequence shown here is derived from an EMBL/GenBank/DDBJ whole genome shotgun (WGS) entry which is preliminary data.</text>
</comment>
<evidence type="ECO:0000256" key="8">
    <source>
        <dbReference type="ARBA" id="ARBA00023125"/>
    </source>
</evidence>
<feature type="compositionally biased region" description="Polar residues" evidence="13">
    <location>
        <begin position="339"/>
        <end position="348"/>
    </location>
</feature>
<dbReference type="PANTHER" id="PTHR35144:SF2">
    <property type="entry name" value="MEIOSIS-SPECIFIC TRANSCRIPTION FACTOR NDT80"/>
    <property type="match status" value="1"/>
</dbReference>
<dbReference type="GO" id="GO:0045944">
    <property type="term" value="P:positive regulation of transcription by RNA polymerase II"/>
    <property type="evidence" value="ECO:0007669"/>
    <property type="project" value="TreeGrafter"/>
</dbReference>
<name>A0A8H7BE93_9PLEO</name>
<feature type="region of interest" description="Disordered" evidence="13">
    <location>
        <begin position="276"/>
        <end position="348"/>
    </location>
</feature>
<feature type="region of interest" description="Disordered" evidence="13">
    <location>
        <begin position="409"/>
        <end position="456"/>
    </location>
</feature>
<evidence type="ECO:0000256" key="9">
    <source>
        <dbReference type="ARBA" id="ARBA00023134"/>
    </source>
</evidence>
<keyword evidence="17" id="KW-1185">Reference proteome</keyword>
<evidence type="ECO:0000259" key="15">
    <source>
        <dbReference type="PROSITE" id="PS51517"/>
    </source>
</evidence>
<dbReference type="PROSITE" id="PS51517">
    <property type="entry name" value="NDT80"/>
    <property type="match status" value="1"/>
</dbReference>
<comment type="similarity">
    <text evidence="2">Belongs to the SRP receptor beta subunit family.</text>
</comment>
<keyword evidence="10 14" id="KW-0472">Membrane</keyword>
<feature type="DNA-binding region" description="NDT80" evidence="12">
    <location>
        <begin position="125"/>
        <end position="420"/>
    </location>
</feature>
<dbReference type="GO" id="GO:0005525">
    <property type="term" value="F:GTP binding"/>
    <property type="evidence" value="ECO:0007669"/>
    <property type="project" value="UniProtKB-KW"/>
</dbReference>
<feature type="domain" description="NDT80" evidence="15">
    <location>
        <begin position="125"/>
        <end position="420"/>
    </location>
</feature>
<dbReference type="GO" id="GO:0005789">
    <property type="term" value="C:endoplasmic reticulum membrane"/>
    <property type="evidence" value="ECO:0007669"/>
    <property type="project" value="UniProtKB-SubCell"/>
</dbReference>
<protein>
    <recommendedName>
        <fullName evidence="3">Signal recognition particle receptor subunit beta</fullName>
    </recommendedName>
</protein>
<evidence type="ECO:0000313" key="16">
    <source>
        <dbReference type="EMBL" id="KAF7681506.1"/>
    </source>
</evidence>
<dbReference type="InterPro" id="IPR024061">
    <property type="entry name" value="NDT80_DNA-bd_dom"/>
</dbReference>
<feature type="compositionally biased region" description="Low complexity" evidence="13">
    <location>
        <begin position="325"/>
        <end position="338"/>
    </location>
</feature>
<dbReference type="Pfam" id="PF05224">
    <property type="entry name" value="NDT80_PhoG"/>
    <property type="match status" value="1"/>
</dbReference>
<keyword evidence="5" id="KW-0547">Nucleotide-binding</keyword>
<keyword evidence="4 14" id="KW-0812">Transmembrane</keyword>
<reference evidence="16" key="1">
    <citation type="submission" date="2020-01" db="EMBL/GenBank/DDBJ databases">
        <authorList>
            <person name="Feng Z.H.Z."/>
        </authorList>
    </citation>
    <scope>NUCLEOTIDE SEQUENCE</scope>
    <source>
        <strain evidence="16">CBS107.38</strain>
    </source>
</reference>
<proteinExistence type="inferred from homology"/>
<dbReference type="InterPro" id="IPR037141">
    <property type="entry name" value="NDT80_DNA-bd_dom_sf"/>
</dbReference>
<dbReference type="EMBL" id="JAAABM010000001">
    <property type="protein sequence ID" value="KAF7681506.1"/>
    <property type="molecule type" value="Genomic_DNA"/>
</dbReference>
<keyword evidence="11" id="KW-0675">Receptor</keyword>
<comment type="subcellular location">
    <subcellularLocation>
        <location evidence="1">Endoplasmic reticulum membrane</location>
        <topology evidence="1">Single-pass membrane protein</topology>
    </subcellularLocation>
</comment>
<evidence type="ECO:0000256" key="10">
    <source>
        <dbReference type="ARBA" id="ARBA00023136"/>
    </source>
</evidence>
<dbReference type="GO" id="GO:0000228">
    <property type="term" value="C:nuclear chromosome"/>
    <property type="evidence" value="ECO:0007669"/>
    <property type="project" value="TreeGrafter"/>
</dbReference>
<dbReference type="Gene3D" id="2.60.40.1390">
    <property type="entry name" value="NDT80 DNA-binding domain"/>
    <property type="match status" value="1"/>
</dbReference>
<evidence type="ECO:0000256" key="11">
    <source>
        <dbReference type="ARBA" id="ARBA00023170"/>
    </source>
</evidence>
<dbReference type="SUPFAM" id="SSF49417">
    <property type="entry name" value="p53-like transcription factors"/>
    <property type="match status" value="1"/>
</dbReference>
<evidence type="ECO:0000256" key="5">
    <source>
        <dbReference type="ARBA" id="ARBA00022741"/>
    </source>
</evidence>
<feature type="region of interest" description="Disordered" evidence="13">
    <location>
        <begin position="88"/>
        <end position="119"/>
    </location>
</feature>
<reference evidence="16" key="2">
    <citation type="submission" date="2020-08" db="EMBL/GenBank/DDBJ databases">
        <title>Draft Genome Sequence of Cumin Blight Pathogen Alternaria burnsii.</title>
        <authorList>
            <person name="Feng Z."/>
        </authorList>
    </citation>
    <scope>NUCLEOTIDE SEQUENCE</scope>
    <source>
        <strain evidence="16">CBS107.38</strain>
    </source>
</reference>
<keyword evidence="9" id="KW-0342">GTP-binding</keyword>
<feature type="transmembrane region" description="Helical" evidence="14">
    <location>
        <begin position="599"/>
        <end position="620"/>
    </location>
</feature>
<dbReference type="AlphaFoldDB" id="A0A8H7BE93"/>
<evidence type="ECO:0000256" key="4">
    <source>
        <dbReference type="ARBA" id="ARBA00022692"/>
    </source>
</evidence>
<sequence>MPYRPWNLLTTYTVPLYSCYQSSAALSDSGSGSISTSPSSNASSALAYTSYPSYSSTLATNYPTHYSVPGTYFSAACGYGSMSSTRPLNDASSSAMLPPARSPGLGHSVSPSMGSSTRDNYTTGTPGVPGYSNALSPRSHLPRYNTQPDTPRSVHTTTMPLTYNGAYATTYTTTAGSPETPPFNTQETLANITCEGNAVTPSIDAKIEKGFFYSGDRVWTCYRRNYFSVNVSFQLSPWIANARLYLEQPNKAAQQIQSMAVSLAAAVDGATGKTIELIQHTPKRDKGPQLPMKKELLAPTPPGKSHEHGGYGLSNFHQTSTVAGPQLPLQSDSDSSQQYSPTSHASSNYQHSFERIQFKSATANNGKRRAQQQYYHLIVELWANVQAPREAEPKWIKVAARMSSPVVVRGRSPSHYQNEGPHNAGTSRGAPGSGLGGGGHHGLGSTGRPSYLPWTTGLSGGSATGMGSSMYRGNTYSLDPSPVGSHSVSSASSLSGAPVEGITGENHMTEDDDAKIMDAPQDYSYYPASIYEPIPPKLESTLPPPDRRIKDEYPIAGWHLGGCAGLKARTRELQCRLRTSMAWYDQDSWLTAAFSPNPLTILITFIVAIGLPIIIHTVLYKKAAAAAQQPTLLLVGPSGSGKTAFTTLAERNATTQTHTSTTPLTISAILPSPHVPASSHYRSPGDPAFERSRNFLLLDTPGHGKLRHYATAQLADPKSIRAIIFVVDAAQLGDEAGLNEAGEYLHDVLLSLQKRYTNAATSKGPKEIPVLVAANKMDLFTALPPNLVKSSLEKTITEVRANRAKALRDAGAALSGGEDEVDEEKEWLGEGGEGAFTFEQMRESGTSVDVIGGNVIAGKEGGDVEKWWQWIAEQL</sequence>